<dbReference type="CDD" id="cd05233">
    <property type="entry name" value="SDR_c"/>
    <property type="match status" value="1"/>
</dbReference>
<dbReference type="GO" id="GO:0016491">
    <property type="term" value="F:oxidoreductase activity"/>
    <property type="evidence" value="ECO:0007669"/>
    <property type="project" value="UniProtKB-KW"/>
</dbReference>
<reference evidence="3" key="1">
    <citation type="journal article" date="2020" name="J. Eukaryot. Microbiol.">
        <title>De novo Sequencing, Assembly and Annotation of the Transcriptome for the Free-Living Testate Amoeba Arcella intermedia.</title>
        <authorList>
            <person name="Ribeiro G.M."/>
            <person name="Porfirio-Sousa A.L."/>
            <person name="Maurer-Alcala X.X."/>
            <person name="Katz L.A."/>
            <person name="Lahr D.J.G."/>
        </authorList>
    </citation>
    <scope>NUCLEOTIDE SEQUENCE</scope>
</reference>
<evidence type="ECO:0000256" key="2">
    <source>
        <dbReference type="ARBA" id="ARBA00023002"/>
    </source>
</evidence>
<sequence>MNLISKIEGVTDVNSVALWCQCDIASESDIKRALSLAEAKFGDKIHVLINNAALFIFKSVEDATGDDWDQSAAVNIRGHALMTKHCLPAMKRAGGGSVVFQGSISSFKAQPNCATYSTAKGALVQLARNCAYDLAKYNIRVNSICAGTIETPISAQERKEHGWTYAEWEAQKIGDVMLGRVGDVRELANATLFFASDESSYCTGADLMVDGGQKPCTLMTFKSHL</sequence>
<dbReference type="FunFam" id="3.40.50.720:FF:000084">
    <property type="entry name" value="Short-chain dehydrogenase reductase"/>
    <property type="match status" value="1"/>
</dbReference>
<dbReference type="AlphaFoldDB" id="A0A6B2LDU8"/>
<protein>
    <submittedName>
        <fullName evidence="3">Uncharacterized protein</fullName>
    </submittedName>
</protein>
<dbReference type="EMBL" id="GIBP01006254">
    <property type="protein sequence ID" value="NDV35223.1"/>
    <property type="molecule type" value="Transcribed_RNA"/>
</dbReference>
<dbReference type="SUPFAM" id="SSF51735">
    <property type="entry name" value="NAD(P)-binding Rossmann-fold domains"/>
    <property type="match status" value="1"/>
</dbReference>
<dbReference type="PANTHER" id="PTHR24321:SF8">
    <property type="entry name" value="ESTRADIOL 17-BETA-DEHYDROGENASE 8-RELATED"/>
    <property type="match status" value="1"/>
</dbReference>
<dbReference type="InterPro" id="IPR036291">
    <property type="entry name" value="NAD(P)-bd_dom_sf"/>
</dbReference>
<organism evidence="3">
    <name type="scientific">Arcella intermedia</name>
    <dbReference type="NCBI Taxonomy" id="1963864"/>
    <lineage>
        <taxon>Eukaryota</taxon>
        <taxon>Amoebozoa</taxon>
        <taxon>Tubulinea</taxon>
        <taxon>Elardia</taxon>
        <taxon>Arcellinida</taxon>
        <taxon>Sphaerothecina</taxon>
        <taxon>Arcellidae</taxon>
        <taxon>Arcella</taxon>
    </lineage>
</organism>
<evidence type="ECO:0000313" key="3">
    <source>
        <dbReference type="EMBL" id="NDV35223.1"/>
    </source>
</evidence>
<dbReference type="PRINTS" id="PR00080">
    <property type="entry name" value="SDRFAMILY"/>
</dbReference>
<comment type="similarity">
    <text evidence="1">Belongs to the short-chain dehydrogenases/reductases (SDR) family.</text>
</comment>
<dbReference type="Gene3D" id="3.40.50.720">
    <property type="entry name" value="NAD(P)-binding Rossmann-like Domain"/>
    <property type="match status" value="1"/>
</dbReference>
<dbReference type="InterPro" id="IPR002347">
    <property type="entry name" value="SDR_fam"/>
</dbReference>
<evidence type="ECO:0000256" key="1">
    <source>
        <dbReference type="ARBA" id="ARBA00006484"/>
    </source>
</evidence>
<dbReference type="Pfam" id="PF13561">
    <property type="entry name" value="adh_short_C2"/>
    <property type="match status" value="1"/>
</dbReference>
<dbReference type="PRINTS" id="PR00081">
    <property type="entry name" value="GDHRDH"/>
</dbReference>
<keyword evidence="2" id="KW-0560">Oxidoreductase</keyword>
<dbReference type="PANTHER" id="PTHR24321">
    <property type="entry name" value="DEHYDROGENASES, SHORT CHAIN"/>
    <property type="match status" value="1"/>
</dbReference>
<name>A0A6B2LDU8_9EUKA</name>
<proteinExistence type="inferred from homology"/>
<accession>A0A6B2LDU8</accession>